<name>A0A8A1LYB9_AJEC8</name>
<sequence>MFRKVFVGCCLYARRFEDRCCIRLSTHQSSYPTPRNHFKGDRGSHNINEPLTRRSFLEFCAVYHKLEFGIFTKSSHPFATAPQGRSGRYSFPDVYIGKHWPAKRYIDFPSIALFKRRSSWPALEH</sequence>
<protein>
    <submittedName>
        <fullName evidence="1">Nonribosomal peptide synthase</fullName>
    </submittedName>
</protein>
<proteinExistence type="predicted"/>
<dbReference type="VEuPathDB" id="FungiDB:I7I53_11577"/>
<evidence type="ECO:0000313" key="1">
    <source>
        <dbReference type="EMBL" id="QSS57414.1"/>
    </source>
</evidence>
<dbReference type="EMBL" id="CP069107">
    <property type="protein sequence ID" value="QSS57414.1"/>
    <property type="molecule type" value="Genomic_DNA"/>
</dbReference>
<accession>A0A8A1LYB9</accession>
<reference evidence="1" key="1">
    <citation type="submission" date="2021-01" db="EMBL/GenBank/DDBJ databases">
        <title>Chromosome-level genome assembly of a human fungal pathogen reveals clustering of transcriptionally co-regulated genes.</title>
        <authorList>
            <person name="Voorhies M."/>
            <person name="Cohen S."/>
            <person name="Shea T.P."/>
            <person name="Petrus S."/>
            <person name="Munoz J.F."/>
            <person name="Poplawski S."/>
            <person name="Goldman W.E."/>
            <person name="Michael T."/>
            <person name="Cuomo C.A."/>
            <person name="Sil A."/>
            <person name="Beyhan S."/>
        </authorList>
    </citation>
    <scope>NUCLEOTIDE SEQUENCE</scope>
    <source>
        <strain evidence="1">H88</strain>
    </source>
</reference>
<gene>
    <name evidence="1" type="ORF">I7I53_11577</name>
</gene>
<organism evidence="1 2">
    <name type="scientific">Ajellomyces capsulatus (strain H88)</name>
    <name type="common">Darling's disease fungus</name>
    <name type="synonym">Histoplasma capsulatum</name>
    <dbReference type="NCBI Taxonomy" id="544711"/>
    <lineage>
        <taxon>Eukaryota</taxon>
        <taxon>Fungi</taxon>
        <taxon>Dikarya</taxon>
        <taxon>Ascomycota</taxon>
        <taxon>Pezizomycotina</taxon>
        <taxon>Eurotiomycetes</taxon>
        <taxon>Eurotiomycetidae</taxon>
        <taxon>Onygenales</taxon>
        <taxon>Ajellomycetaceae</taxon>
        <taxon>Histoplasma</taxon>
    </lineage>
</organism>
<dbReference type="AlphaFoldDB" id="A0A8A1LYB9"/>
<evidence type="ECO:0000313" key="2">
    <source>
        <dbReference type="Proteomes" id="UP000663419"/>
    </source>
</evidence>
<dbReference type="Proteomes" id="UP000663419">
    <property type="component" value="Chromosome 6"/>
</dbReference>